<dbReference type="EMBL" id="DXCC01000012">
    <property type="protein sequence ID" value="HIZ15078.1"/>
    <property type="molecule type" value="Genomic_DNA"/>
</dbReference>
<comment type="caution">
    <text evidence="1">The sequence shown here is derived from an EMBL/GenBank/DDBJ whole genome shotgun (WGS) entry which is preliminary data.</text>
</comment>
<dbReference type="NCBIfam" id="TIGR01539">
    <property type="entry name" value="portal_lambda"/>
    <property type="match status" value="1"/>
</dbReference>
<evidence type="ECO:0000313" key="2">
    <source>
        <dbReference type="Proteomes" id="UP000824014"/>
    </source>
</evidence>
<reference evidence="1" key="2">
    <citation type="submission" date="2021-04" db="EMBL/GenBank/DDBJ databases">
        <authorList>
            <person name="Gilroy R."/>
        </authorList>
    </citation>
    <scope>NUCLEOTIDE SEQUENCE</scope>
    <source>
        <strain evidence="1">ChiHjej11B10-19426</strain>
    </source>
</reference>
<proteinExistence type="predicted"/>
<dbReference type="Pfam" id="PF05136">
    <property type="entry name" value="Phage_portal_2"/>
    <property type="match status" value="1"/>
</dbReference>
<dbReference type="InterPro" id="IPR006429">
    <property type="entry name" value="Phage_lambda_portal"/>
</dbReference>
<gene>
    <name evidence="1" type="ORF">H9816_04120</name>
</gene>
<dbReference type="GO" id="GO:0005198">
    <property type="term" value="F:structural molecule activity"/>
    <property type="evidence" value="ECO:0007669"/>
    <property type="project" value="InterPro"/>
</dbReference>
<dbReference type="GO" id="GO:0019068">
    <property type="term" value="P:virion assembly"/>
    <property type="evidence" value="ECO:0007669"/>
    <property type="project" value="InterPro"/>
</dbReference>
<dbReference type="Proteomes" id="UP000824014">
    <property type="component" value="Unassembled WGS sequence"/>
</dbReference>
<organism evidence="1 2">
    <name type="scientific">Candidatus Tidjanibacter faecipullorum</name>
    <dbReference type="NCBI Taxonomy" id="2838766"/>
    <lineage>
        <taxon>Bacteria</taxon>
        <taxon>Pseudomonadati</taxon>
        <taxon>Bacteroidota</taxon>
        <taxon>Bacteroidia</taxon>
        <taxon>Bacteroidales</taxon>
        <taxon>Rikenellaceae</taxon>
        <taxon>Tidjanibacter</taxon>
    </lineage>
</organism>
<reference evidence="1" key="1">
    <citation type="journal article" date="2021" name="PeerJ">
        <title>Extensive microbial diversity within the chicken gut microbiome revealed by metagenomics and culture.</title>
        <authorList>
            <person name="Gilroy R."/>
            <person name="Ravi A."/>
            <person name="Getino M."/>
            <person name="Pursley I."/>
            <person name="Horton D.L."/>
            <person name="Alikhan N.F."/>
            <person name="Baker D."/>
            <person name="Gharbi K."/>
            <person name="Hall N."/>
            <person name="Watson M."/>
            <person name="Adriaenssens E.M."/>
            <person name="Foster-Nyarko E."/>
            <person name="Jarju S."/>
            <person name="Secka A."/>
            <person name="Antonio M."/>
            <person name="Oren A."/>
            <person name="Chaudhuri R.R."/>
            <person name="La Ragione R."/>
            <person name="Hildebrand F."/>
            <person name="Pallen M.J."/>
        </authorList>
    </citation>
    <scope>NUCLEOTIDE SEQUENCE</scope>
    <source>
        <strain evidence="1">ChiHjej11B10-19426</strain>
    </source>
</reference>
<accession>A0A9D2DDS3</accession>
<evidence type="ECO:0000313" key="1">
    <source>
        <dbReference type="EMBL" id="HIZ15078.1"/>
    </source>
</evidence>
<dbReference type="AlphaFoldDB" id="A0A9D2DDS3"/>
<sequence length="465" mass="52762">MKISIEISRRRRRSFEAADKGRRGRSFRNVRSTGVNSELAGALVTLRDRSREMVRNNGWARRAVEAVTRNAVGEGIQPAPEVESLDQMQHIKRLWECWACTTACDWYGKMTFYGLQELAMRSIVEGGDVLILRHWVVPSAENPLPLQLQVIEGDQLDHTRNGANEYGYARLGVQFDKQGRLIGYWLYDYHPGDNYIFANFIESRFYPKEDVLHAYEILRPGQVRGLPFGVAGFMKMRDFSDYEDAQLMKQKVAACFSAFVTGSEDDDSDDARQGIERLQPGVIEHLGRDESVIFADPPAVSDYLPYSSGILQGIAAAYGITYEMLTMDYSKVNFTSGRMAKIDVTANFRSWQYNMLVPQICAPVWRWFNTACIVAGLLDRPVPADWTAPRIQQLDPVKETDAQVKRIQAGLATISETLREMGREPEEFFREYRQDLDRLRTEGISVNSVILSEGSGNNQQNHAAV</sequence>
<protein>
    <submittedName>
        <fullName evidence="1">Phage portal protein</fullName>
    </submittedName>
</protein>
<name>A0A9D2DDS3_9BACT</name>